<name>A0A1Z8AM47_9FLAO</name>
<dbReference type="Proteomes" id="UP000196102">
    <property type="component" value="Unassembled WGS sequence"/>
</dbReference>
<evidence type="ECO:0000313" key="1">
    <source>
        <dbReference type="EMBL" id="OUS11409.1"/>
    </source>
</evidence>
<organism evidence="1 2">
    <name type="scientific">Nonlabens dokdonensis</name>
    <dbReference type="NCBI Taxonomy" id="328515"/>
    <lineage>
        <taxon>Bacteria</taxon>
        <taxon>Pseudomonadati</taxon>
        <taxon>Bacteroidota</taxon>
        <taxon>Flavobacteriia</taxon>
        <taxon>Flavobacteriales</taxon>
        <taxon>Flavobacteriaceae</taxon>
        <taxon>Nonlabens</taxon>
    </lineage>
</organism>
<dbReference type="AlphaFoldDB" id="A0A1Z8AM47"/>
<protein>
    <submittedName>
        <fullName evidence="1">Uncharacterized protein</fullName>
    </submittedName>
</protein>
<reference evidence="1 2" key="1">
    <citation type="journal article" date="2017" name="Proc. Natl. Acad. Sci. U.S.A.">
        <title>Simulation of Deepwater Horizon oil plume reveals substrate specialization within a complex community of hydrocarbon-degraders.</title>
        <authorList>
            <person name="Hu P."/>
            <person name="Dubinsky E.A."/>
            <person name="Probst A.J."/>
            <person name="Wang J."/>
            <person name="Sieber C.M.K."/>
            <person name="Tom L.M."/>
            <person name="Gardinali P."/>
            <person name="Banfield J.F."/>
            <person name="Atlas R.M."/>
            <person name="Andersen G.L."/>
        </authorList>
    </citation>
    <scope>NUCLEOTIDE SEQUENCE [LARGE SCALE GENOMIC DNA]</scope>
    <source>
        <strain evidence="1">35_9_T64</strain>
    </source>
</reference>
<proteinExistence type="predicted"/>
<dbReference type="EMBL" id="MAAX01000177">
    <property type="protein sequence ID" value="OUS11409.1"/>
    <property type="molecule type" value="Genomic_DNA"/>
</dbReference>
<accession>A0A1Z8AM47</accession>
<sequence length="113" mass="13983">MIPLKTKYLNNYTGMTLWPFLLIRHKSKLGDQVFMNHENIHAVQQKELLIIVFHIWYAADYFIKLIKHRNHNLAYRNIVFEREAYEMETDPEYLKSRKLFSFLKFYSKKYRYE</sequence>
<dbReference type="RefSeq" id="WP_303687538.1">
    <property type="nucleotide sequence ID" value="NZ_CAJXYO010000025.1"/>
</dbReference>
<evidence type="ECO:0000313" key="2">
    <source>
        <dbReference type="Proteomes" id="UP000196102"/>
    </source>
</evidence>
<comment type="caution">
    <text evidence="1">The sequence shown here is derived from an EMBL/GenBank/DDBJ whole genome shotgun (WGS) entry which is preliminary data.</text>
</comment>
<gene>
    <name evidence="1" type="ORF">A9Q93_11235</name>
</gene>